<accession>A0ABT0BNZ9</accession>
<dbReference type="Pfam" id="PF12833">
    <property type="entry name" value="HTH_18"/>
    <property type="match status" value="1"/>
</dbReference>
<comment type="caution">
    <text evidence="5">The sequence shown here is derived from an EMBL/GenBank/DDBJ whole genome shotgun (WGS) entry which is preliminary data.</text>
</comment>
<dbReference type="CDD" id="cd06124">
    <property type="entry name" value="cupin_NimR-like_N"/>
    <property type="match status" value="1"/>
</dbReference>
<keyword evidence="3" id="KW-0804">Transcription</keyword>
<evidence type="ECO:0000256" key="1">
    <source>
        <dbReference type="ARBA" id="ARBA00023015"/>
    </source>
</evidence>
<evidence type="ECO:0000256" key="2">
    <source>
        <dbReference type="ARBA" id="ARBA00023125"/>
    </source>
</evidence>
<evidence type="ECO:0000313" key="5">
    <source>
        <dbReference type="EMBL" id="MCJ2186698.1"/>
    </source>
</evidence>
<dbReference type="InterPro" id="IPR009057">
    <property type="entry name" value="Homeodomain-like_sf"/>
</dbReference>
<feature type="domain" description="HTH araC/xylS-type" evidence="4">
    <location>
        <begin position="167"/>
        <end position="264"/>
    </location>
</feature>
<dbReference type="InterPro" id="IPR018062">
    <property type="entry name" value="HTH_AraC-typ_CS"/>
</dbReference>
<organism evidence="5 6">
    <name type="scientific">Novosphingobium beihaiensis</name>
    <dbReference type="NCBI Taxonomy" id="2930389"/>
    <lineage>
        <taxon>Bacteria</taxon>
        <taxon>Pseudomonadati</taxon>
        <taxon>Pseudomonadota</taxon>
        <taxon>Alphaproteobacteria</taxon>
        <taxon>Sphingomonadales</taxon>
        <taxon>Sphingomonadaceae</taxon>
        <taxon>Novosphingobium</taxon>
    </lineage>
</organism>
<dbReference type="SUPFAM" id="SSF51182">
    <property type="entry name" value="RmlC-like cupins"/>
    <property type="match status" value="1"/>
</dbReference>
<name>A0ABT0BNZ9_9SPHN</name>
<reference evidence="5 6" key="1">
    <citation type="submission" date="2022-04" db="EMBL/GenBank/DDBJ databases">
        <title>Identification of a novel bacterium isolated from mangrove sediments.</title>
        <authorList>
            <person name="Pan X."/>
        </authorList>
    </citation>
    <scope>NUCLEOTIDE SEQUENCE [LARGE SCALE GENOMIC DNA]</scope>
    <source>
        <strain evidence="5 6">B2638</strain>
    </source>
</reference>
<gene>
    <name evidence="5" type="ORF">MTR66_07730</name>
</gene>
<dbReference type="Proteomes" id="UP001202281">
    <property type="component" value="Unassembled WGS sequence"/>
</dbReference>
<dbReference type="SMART" id="SM00342">
    <property type="entry name" value="HTH_ARAC"/>
    <property type="match status" value="1"/>
</dbReference>
<dbReference type="RefSeq" id="WP_243919406.1">
    <property type="nucleotide sequence ID" value="NZ_JALHLG010000007.1"/>
</dbReference>
<sequence length="267" mass="29658">MPAIIDPDRDLGLISLTDRAPRPFGGAVVQDEYDLHAPWHHHDMHQLQYAFEGSMDVEDNHGRHVLPRSLAGWIPAGTRHRNSLHRIRSVSVLLSPGCVPEAGTGVRILRVSPLMREMLAEAARWPLEGGLDATGRAFFAAFARLCREWIADRAPLTLPSTTDPALGRALAHVRADPAGSRMREALHAAGLSERTLRRRCQAQIGMGWDEYRRRARLLASLEPLTATTRSIARIAADAGFESQSAYARAFRLLTGQTPTEFRRQSRP</sequence>
<dbReference type="InterPro" id="IPR018060">
    <property type="entry name" value="HTH_AraC"/>
</dbReference>
<proteinExistence type="predicted"/>
<keyword evidence="6" id="KW-1185">Reference proteome</keyword>
<evidence type="ECO:0000313" key="6">
    <source>
        <dbReference type="Proteomes" id="UP001202281"/>
    </source>
</evidence>
<dbReference type="PROSITE" id="PS00041">
    <property type="entry name" value="HTH_ARAC_FAMILY_1"/>
    <property type="match status" value="1"/>
</dbReference>
<dbReference type="InterPro" id="IPR011051">
    <property type="entry name" value="RmlC_Cupin_sf"/>
</dbReference>
<dbReference type="PANTHER" id="PTHR11019">
    <property type="entry name" value="HTH-TYPE TRANSCRIPTIONAL REGULATOR NIMR"/>
    <property type="match status" value="1"/>
</dbReference>
<dbReference type="PANTHER" id="PTHR11019:SF199">
    <property type="entry name" value="HTH-TYPE TRANSCRIPTIONAL REGULATOR NIMR"/>
    <property type="match status" value="1"/>
</dbReference>
<keyword evidence="2" id="KW-0238">DNA-binding</keyword>
<evidence type="ECO:0000256" key="3">
    <source>
        <dbReference type="ARBA" id="ARBA00023163"/>
    </source>
</evidence>
<dbReference type="EMBL" id="JALHLG010000007">
    <property type="protein sequence ID" value="MCJ2186698.1"/>
    <property type="molecule type" value="Genomic_DNA"/>
</dbReference>
<keyword evidence="1" id="KW-0805">Transcription regulation</keyword>
<dbReference type="PROSITE" id="PS01124">
    <property type="entry name" value="HTH_ARAC_FAMILY_2"/>
    <property type="match status" value="1"/>
</dbReference>
<protein>
    <submittedName>
        <fullName evidence="5">Helix-turn-helix transcriptional regulator</fullName>
    </submittedName>
</protein>
<evidence type="ECO:0000259" key="4">
    <source>
        <dbReference type="PROSITE" id="PS01124"/>
    </source>
</evidence>
<dbReference type="SUPFAM" id="SSF46689">
    <property type="entry name" value="Homeodomain-like"/>
    <property type="match status" value="1"/>
</dbReference>
<dbReference type="Gene3D" id="1.10.10.60">
    <property type="entry name" value="Homeodomain-like"/>
    <property type="match status" value="1"/>
</dbReference>